<organism evidence="1 2">
    <name type="scientific">Apolygus lucorum</name>
    <name type="common">Small green plant bug</name>
    <name type="synonym">Lygocoris lucorum</name>
    <dbReference type="NCBI Taxonomy" id="248454"/>
    <lineage>
        <taxon>Eukaryota</taxon>
        <taxon>Metazoa</taxon>
        <taxon>Ecdysozoa</taxon>
        <taxon>Arthropoda</taxon>
        <taxon>Hexapoda</taxon>
        <taxon>Insecta</taxon>
        <taxon>Pterygota</taxon>
        <taxon>Neoptera</taxon>
        <taxon>Paraneoptera</taxon>
        <taxon>Hemiptera</taxon>
        <taxon>Heteroptera</taxon>
        <taxon>Panheteroptera</taxon>
        <taxon>Cimicomorpha</taxon>
        <taxon>Miridae</taxon>
        <taxon>Mirini</taxon>
        <taxon>Apolygus</taxon>
    </lineage>
</organism>
<keyword evidence="2" id="KW-1185">Reference proteome</keyword>
<proteinExistence type="predicted"/>
<dbReference type="Proteomes" id="UP000466442">
    <property type="component" value="Unassembled WGS sequence"/>
</dbReference>
<gene>
    <name evidence="1" type="ORF">GE061_016272</name>
</gene>
<evidence type="ECO:0000313" key="2">
    <source>
        <dbReference type="Proteomes" id="UP000466442"/>
    </source>
</evidence>
<protein>
    <submittedName>
        <fullName evidence="1">Uncharacterized protein</fullName>
    </submittedName>
</protein>
<reference evidence="1" key="1">
    <citation type="journal article" date="2021" name="Mol. Ecol. Resour.">
        <title>Apolygus lucorum genome provides insights into omnivorousness and mesophyll feeding.</title>
        <authorList>
            <person name="Liu Y."/>
            <person name="Liu H."/>
            <person name="Wang H."/>
            <person name="Huang T."/>
            <person name="Liu B."/>
            <person name="Yang B."/>
            <person name="Yin L."/>
            <person name="Li B."/>
            <person name="Zhang Y."/>
            <person name="Zhang S."/>
            <person name="Jiang F."/>
            <person name="Zhang X."/>
            <person name="Ren Y."/>
            <person name="Wang B."/>
            <person name="Wang S."/>
            <person name="Lu Y."/>
            <person name="Wu K."/>
            <person name="Fan W."/>
            <person name="Wang G."/>
        </authorList>
    </citation>
    <scope>NUCLEOTIDE SEQUENCE</scope>
    <source>
        <strain evidence="1">12Hb</strain>
    </source>
</reference>
<dbReference type="EMBL" id="WIXP02000007">
    <property type="protein sequence ID" value="KAF6207823.1"/>
    <property type="molecule type" value="Genomic_DNA"/>
</dbReference>
<accession>A0A6A4K6L6</accession>
<evidence type="ECO:0000313" key="1">
    <source>
        <dbReference type="EMBL" id="KAF6207823.1"/>
    </source>
</evidence>
<sequence length="73" mass="8372">MLQVFRILWMSLSNSIHLLKFRGFRSSPLPFSSSESIYHSVLYKLDLTRTPELPTAGFNPKKSIENGQNFPIS</sequence>
<dbReference type="AlphaFoldDB" id="A0A6A4K6L6"/>
<comment type="caution">
    <text evidence="1">The sequence shown here is derived from an EMBL/GenBank/DDBJ whole genome shotgun (WGS) entry which is preliminary data.</text>
</comment>
<name>A0A6A4K6L6_APOLU</name>